<dbReference type="OrthoDB" id="10252171at2759"/>
<comment type="catalytic activity">
    <reaction evidence="7">
        <text>L-threonyl-[protein] + ATP = O-phospho-L-threonyl-[protein] + ADP + H(+)</text>
        <dbReference type="Rhea" id="RHEA:46608"/>
        <dbReference type="Rhea" id="RHEA-COMP:11060"/>
        <dbReference type="Rhea" id="RHEA-COMP:11605"/>
        <dbReference type="ChEBI" id="CHEBI:15378"/>
        <dbReference type="ChEBI" id="CHEBI:30013"/>
        <dbReference type="ChEBI" id="CHEBI:30616"/>
        <dbReference type="ChEBI" id="CHEBI:61977"/>
        <dbReference type="ChEBI" id="CHEBI:456216"/>
        <dbReference type="EC" id="2.7.11.1"/>
    </reaction>
</comment>
<evidence type="ECO:0000256" key="2">
    <source>
        <dbReference type="ARBA" id="ARBA00022527"/>
    </source>
</evidence>
<evidence type="ECO:0000256" key="1">
    <source>
        <dbReference type="ARBA" id="ARBA00012513"/>
    </source>
</evidence>
<keyword evidence="2" id="KW-0723">Serine/threonine-protein kinase</keyword>
<feature type="compositionally biased region" description="Acidic residues" evidence="9">
    <location>
        <begin position="122"/>
        <end position="131"/>
    </location>
</feature>
<dbReference type="GO" id="GO:0005524">
    <property type="term" value="F:ATP binding"/>
    <property type="evidence" value="ECO:0007669"/>
    <property type="project" value="UniProtKB-KW"/>
</dbReference>
<accession>A0A9W7C2M7</accession>
<name>A0A9W7C2M7_9STRA</name>
<evidence type="ECO:0000256" key="6">
    <source>
        <dbReference type="ARBA" id="ARBA00022840"/>
    </source>
</evidence>
<organism evidence="11 12">
    <name type="scientific">Triparma strigata</name>
    <dbReference type="NCBI Taxonomy" id="1606541"/>
    <lineage>
        <taxon>Eukaryota</taxon>
        <taxon>Sar</taxon>
        <taxon>Stramenopiles</taxon>
        <taxon>Ochrophyta</taxon>
        <taxon>Bolidophyceae</taxon>
        <taxon>Parmales</taxon>
        <taxon>Triparmaceae</taxon>
        <taxon>Triparma</taxon>
    </lineage>
</organism>
<dbReference type="InterPro" id="IPR053235">
    <property type="entry name" value="Ser_Thr_kinase"/>
</dbReference>
<dbReference type="Gene3D" id="1.10.510.10">
    <property type="entry name" value="Transferase(Phosphotransferase) domain 1"/>
    <property type="match status" value="1"/>
</dbReference>
<evidence type="ECO:0000313" key="11">
    <source>
        <dbReference type="EMBL" id="GMH98851.1"/>
    </source>
</evidence>
<dbReference type="PANTHER" id="PTHR24361:SF433">
    <property type="entry name" value="PROTEIN KINASE DOMAIN-CONTAINING PROTEIN"/>
    <property type="match status" value="1"/>
</dbReference>
<evidence type="ECO:0000256" key="4">
    <source>
        <dbReference type="ARBA" id="ARBA00022741"/>
    </source>
</evidence>
<keyword evidence="6" id="KW-0067">ATP-binding</keyword>
<comment type="caution">
    <text evidence="11">The sequence shown here is derived from an EMBL/GenBank/DDBJ whole genome shotgun (WGS) entry which is preliminary data.</text>
</comment>
<dbReference type="GO" id="GO:0005737">
    <property type="term" value="C:cytoplasm"/>
    <property type="evidence" value="ECO:0007669"/>
    <property type="project" value="TreeGrafter"/>
</dbReference>
<proteinExistence type="predicted"/>
<dbReference type="GO" id="GO:0004674">
    <property type="term" value="F:protein serine/threonine kinase activity"/>
    <property type="evidence" value="ECO:0007669"/>
    <property type="project" value="UniProtKB-KW"/>
</dbReference>
<keyword evidence="5" id="KW-0418">Kinase</keyword>
<evidence type="ECO:0000256" key="8">
    <source>
        <dbReference type="ARBA" id="ARBA00048679"/>
    </source>
</evidence>
<dbReference type="InterPro" id="IPR000719">
    <property type="entry name" value="Prot_kinase_dom"/>
</dbReference>
<protein>
    <recommendedName>
        <fullName evidence="1">non-specific serine/threonine protein kinase</fullName>
        <ecNumber evidence="1">2.7.11.1</ecNumber>
    </recommendedName>
</protein>
<gene>
    <name evidence="11" type="ORF">TrST_g13142</name>
</gene>
<keyword evidence="12" id="KW-1185">Reference proteome</keyword>
<feature type="compositionally biased region" description="Acidic residues" evidence="9">
    <location>
        <begin position="149"/>
        <end position="158"/>
    </location>
</feature>
<dbReference type="EC" id="2.7.11.1" evidence="1"/>
<feature type="domain" description="Protein kinase" evidence="10">
    <location>
        <begin position="53"/>
        <end position="459"/>
    </location>
</feature>
<dbReference type="Proteomes" id="UP001165085">
    <property type="component" value="Unassembled WGS sequence"/>
</dbReference>
<evidence type="ECO:0000256" key="5">
    <source>
        <dbReference type="ARBA" id="ARBA00022777"/>
    </source>
</evidence>
<comment type="catalytic activity">
    <reaction evidence="8">
        <text>L-seryl-[protein] + ATP = O-phospho-L-seryl-[protein] + ADP + H(+)</text>
        <dbReference type="Rhea" id="RHEA:17989"/>
        <dbReference type="Rhea" id="RHEA-COMP:9863"/>
        <dbReference type="Rhea" id="RHEA-COMP:11604"/>
        <dbReference type="ChEBI" id="CHEBI:15378"/>
        <dbReference type="ChEBI" id="CHEBI:29999"/>
        <dbReference type="ChEBI" id="CHEBI:30616"/>
        <dbReference type="ChEBI" id="CHEBI:83421"/>
        <dbReference type="ChEBI" id="CHEBI:456216"/>
        <dbReference type="EC" id="2.7.11.1"/>
    </reaction>
</comment>
<dbReference type="SMART" id="SM00220">
    <property type="entry name" value="S_TKc"/>
    <property type="match status" value="1"/>
</dbReference>
<dbReference type="AlphaFoldDB" id="A0A9W7C2M7"/>
<dbReference type="InterPro" id="IPR008271">
    <property type="entry name" value="Ser/Thr_kinase_AS"/>
</dbReference>
<evidence type="ECO:0000259" key="10">
    <source>
        <dbReference type="PROSITE" id="PS50011"/>
    </source>
</evidence>
<evidence type="ECO:0000256" key="9">
    <source>
        <dbReference type="SAM" id="MobiDB-lite"/>
    </source>
</evidence>
<dbReference type="PANTHER" id="PTHR24361">
    <property type="entry name" value="MITOGEN-ACTIVATED KINASE KINASE KINASE"/>
    <property type="match status" value="1"/>
</dbReference>
<evidence type="ECO:0000256" key="7">
    <source>
        <dbReference type="ARBA" id="ARBA00047899"/>
    </source>
</evidence>
<evidence type="ECO:0000256" key="3">
    <source>
        <dbReference type="ARBA" id="ARBA00022679"/>
    </source>
</evidence>
<dbReference type="SUPFAM" id="SSF56112">
    <property type="entry name" value="Protein kinase-like (PK-like)"/>
    <property type="match status" value="1"/>
</dbReference>
<dbReference type="Pfam" id="PF00069">
    <property type="entry name" value="Pkinase"/>
    <property type="match status" value="1"/>
</dbReference>
<feature type="region of interest" description="Disordered" evidence="9">
    <location>
        <begin position="121"/>
        <end position="170"/>
    </location>
</feature>
<dbReference type="PROSITE" id="PS50011">
    <property type="entry name" value="PROTEIN_KINASE_DOM"/>
    <property type="match status" value="1"/>
</dbReference>
<keyword evidence="3" id="KW-0808">Transferase</keyword>
<sequence>MSSELTWKNILLGMASFVGSDVPDASLATISSDEWAVRRSVGPLSISNHGYQYCPRSFLGTGSFGSVKLCCRVTSEEELAKVREAGGVDNSLENMYAVKNVKAHTVPTPLFVGVGGGGVGDVGDDDYEDDMPPPVTSSFVMKASPPVNYDDDDDDDDMPPPPTSSFVVKSTSSGNAMCHEATIHSTLNHPNVTLLYELITNIDSTSLVLEYAPLGPLSRQENLDVLKNSPILYKSVIPGLLSGLSYLQSKSIAHRDIKPDNILLSGYWNVRISDFGSAKQFGSDSSSSEIVGTVGFLSPEECSVVVGEAPSYDAYKGDLWSAGTSLLFCLGALDNEGFSEESDFIEVCEKIARREGVWSPEFLERICGGGDGRYWGDAVRFLICDEEKRDGDKAAEAAASKFDEQVRIVLKEAKVFLLSPEVEGEGGVGWFAEAMKKARGEDVQFRPWAENIGGGEPVVRVGGEEFMGDLRGGVWLRIVNNNLDENSEDFNALHAHRTFPSMESLCEEIKK</sequence>
<evidence type="ECO:0000313" key="12">
    <source>
        <dbReference type="Proteomes" id="UP001165085"/>
    </source>
</evidence>
<dbReference type="EMBL" id="BRXY01000535">
    <property type="protein sequence ID" value="GMH98851.1"/>
    <property type="molecule type" value="Genomic_DNA"/>
</dbReference>
<keyword evidence="4" id="KW-0547">Nucleotide-binding</keyword>
<reference evidence="12" key="1">
    <citation type="journal article" date="2023" name="Commun. Biol.">
        <title>Genome analysis of Parmales, the sister group of diatoms, reveals the evolutionary specialization of diatoms from phago-mixotrophs to photoautotrophs.</title>
        <authorList>
            <person name="Ban H."/>
            <person name="Sato S."/>
            <person name="Yoshikawa S."/>
            <person name="Yamada K."/>
            <person name="Nakamura Y."/>
            <person name="Ichinomiya M."/>
            <person name="Sato N."/>
            <person name="Blanc-Mathieu R."/>
            <person name="Endo H."/>
            <person name="Kuwata A."/>
            <person name="Ogata H."/>
        </authorList>
    </citation>
    <scope>NUCLEOTIDE SEQUENCE [LARGE SCALE GENOMIC DNA]</scope>
    <source>
        <strain evidence="12">NIES 3701</strain>
    </source>
</reference>
<dbReference type="InterPro" id="IPR011009">
    <property type="entry name" value="Kinase-like_dom_sf"/>
</dbReference>
<dbReference type="PROSITE" id="PS00108">
    <property type="entry name" value="PROTEIN_KINASE_ST"/>
    <property type="match status" value="1"/>
</dbReference>